<evidence type="ECO:0000256" key="1">
    <source>
        <dbReference type="SAM" id="MobiDB-lite"/>
    </source>
</evidence>
<name>A0AAD6S4Z2_9AGAR</name>
<organism evidence="2 3">
    <name type="scientific">Mycena alexandri</name>
    <dbReference type="NCBI Taxonomy" id="1745969"/>
    <lineage>
        <taxon>Eukaryota</taxon>
        <taxon>Fungi</taxon>
        <taxon>Dikarya</taxon>
        <taxon>Basidiomycota</taxon>
        <taxon>Agaricomycotina</taxon>
        <taxon>Agaricomycetes</taxon>
        <taxon>Agaricomycetidae</taxon>
        <taxon>Agaricales</taxon>
        <taxon>Marasmiineae</taxon>
        <taxon>Mycenaceae</taxon>
        <taxon>Mycena</taxon>
    </lineage>
</organism>
<dbReference type="EMBL" id="JARJCM010000258">
    <property type="protein sequence ID" value="KAJ7020583.1"/>
    <property type="molecule type" value="Genomic_DNA"/>
</dbReference>
<keyword evidence="3" id="KW-1185">Reference proteome</keyword>
<feature type="region of interest" description="Disordered" evidence="1">
    <location>
        <begin position="182"/>
        <end position="210"/>
    </location>
</feature>
<feature type="region of interest" description="Disordered" evidence="1">
    <location>
        <begin position="68"/>
        <end position="94"/>
    </location>
</feature>
<evidence type="ECO:0000313" key="3">
    <source>
        <dbReference type="Proteomes" id="UP001218188"/>
    </source>
</evidence>
<dbReference type="AlphaFoldDB" id="A0AAD6S4Z2"/>
<sequence length="274" mass="30461">MSNPQPRDFEILRGPSYWKEFHEARRARLARAEVSTSTGQTFHALSQPDMVYTFVPGRQAPIVSVSGAPRRKGSTITTGGGAVRSKKSHAYVPHSGTNTHVAALTHEETQLLCRLRRSHKQRLIEAARHGYLREPGNFVGQSDDDIRAHLKTPRGKEQLAAAEKRTAESWDAKGRAERAAAAREGREEEGDALQLADAEEARRTRGPRSRHDRALFEAHLAQKTALIFMNRLDVRAKGWGLYDTAVNGRALPHCSFVVLPGSLPDFSRLAFREG</sequence>
<gene>
    <name evidence="2" type="ORF">C8F04DRAFT_1196494</name>
</gene>
<reference evidence="2" key="1">
    <citation type="submission" date="2023-03" db="EMBL/GenBank/DDBJ databases">
        <title>Massive genome expansion in bonnet fungi (Mycena s.s.) driven by repeated elements and novel gene families across ecological guilds.</title>
        <authorList>
            <consortium name="Lawrence Berkeley National Laboratory"/>
            <person name="Harder C.B."/>
            <person name="Miyauchi S."/>
            <person name="Viragh M."/>
            <person name="Kuo A."/>
            <person name="Thoen E."/>
            <person name="Andreopoulos B."/>
            <person name="Lu D."/>
            <person name="Skrede I."/>
            <person name="Drula E."/>
            <person name="Henrissat B."/>
            <person name="Morin E."/>
            <person name="Kohler A."/>
            <person name="Barry K."/>
            <person name="LaButti K."/>
            <person name="Morin E."/>
            <person name="Salamov A."/>
            <person name="Lipzen A."/>
            <person name="Mereny Z."/>
            <person name="Hegedus B."/>
            <person name="Baldrian P."/>
            <person name="Stursova M."/>
            <person name="Weitz H."/>
            <person name="Taylor A."/>
            <person name="Grigoriev I.V."/>
            <person name="Nagy L.G."/>
            <person name="Martin F."/>
            <person name="Kauserud H."/>
        </authorList>
    </citation>
    <scope>NUCLEOTIDE SEQUENCE</scope>
    <source>
        <strain evidence="2">CBHHK200</strain>
    </source>
</reference>
<accession>A0AAD6S4Z2</accession>
<comment type="caution">
    <text evidence="2">The sequence shown here is derived from an EMBL/GenBank/DDBJ whole genome shotgun (WGS) entry which is preliminary data.</text>
</comment>
<evidence type="ECO:0000313" key="2">
    <source>
        <dbReference type="EMBL" id="KAJ7020583.1"/>
    </source>
</evidence>
<dbReference type="Proteomes" id="UP001218188">
    <property type="component" value="Unassembled WGS sequence"/>
</dbReference>
<protein>
    <submittedName>
        <fullName evidence="2">Uncharacterized protein</fullName>
    </submittedName>
</protein>
<proteinExistence type="predicted"/>